<dbReference type="EMBL" id="RHHQ01000008">
    <property type="protein sequence ID" value="RNB89808.1"/>
    <property type="molecule type" value="Genomic_DNA"/>
</dbReference>
<evidence type="ECO:0000313" key="1">
    <source>
        <dbReference type="EMBL" id="RNB89808.1"/>
    </source>
</evidence>
<dbReference type="Proteomes" id="UP000271031">
    <property type="component" value="Unassembled WGS sequence"/>
</dbReference>
<sequence>MEQDIFLHRIKALIQAHEDGALGGEVMPEDVLCGLVSQDELPDVLTLGMSLNYQRNAYALWQSIADTYRDEGSRWVFVPKKAAKAEWDVLCKALLRNRVALQPNRHPEIWQRVAQGIVQSSAQGNVAGLIEFAGCDIDRLKTIMQKERKRDFPYLSGPKIFNYWLYVLETYAGVCWKSRELITVAPDTHILKATVQLGLCSPDILRGAAEDRQAAADAWEQALSGSGWAPIDIHTPLWLWSRAGFPALGERRREHADD</sequence>
<dbReference type="OrthoDB" id="2827923at2"/>
<dbReference type="RefSeq" id="WP_122918062.1">
    <property type="nucleotide sequence ID" value="NZ_RHHQ01000008.1"/>
</dbReference>
<accession>A0A3M8DNY9</accession>
<dbReference type="AlphaFoldDB" id="A0A3M8DNY9"/>
<reference evidence="1 2" key="1">
    <citation type="submission" date="2018-10" db="EMBL/GenBank/DDBJ databases">
        <title>Phylogenomics of Brevibacillus.</title>
        <authorList>
            <person name="Dunlap C."/>
        </authorList>
    </citation>
    <scope>NUCLEOTIDE SEQUENCE [LARGE SCALE GENOMIC DNA]</scope>
    <source>
        <strain evidence="1 2">JCM 15716</strain>
    </source>
</reference>
<comment type="caution">
    <text evidence="1">The sequence shown here is derived from an EMBL/GenBank/DDBJ whole genome shotgun (WGS) entry which is preliminary data.</text>
</comment>
<evidence type="ECO:0000313" key="2">
    <source>
        <dbReference type="Proteomes" id="UP000271031"/>
    </source>
</evidence>
<proteinExistence type="predicted"/>
<gene>
    <name evidence="1" type="ORF">EDM56_11630</name>
</gene>
<organism evidence="1 2">
    <name type="scientific">Brevibacillus fluminis</name>
    <dbReference type="NCBI Taxonomy" id="511487"/>
    <lineage>
        <taxon>Bacteria</taxon>
        <taxon>Bacillati</taxon>
        <taxon>Bacillota</taxon>
        <taxon>Bacilli</taxon>
        <taxon>Bacillales</taxon>
        <taxon>Paenibacillaceae</taxon>
        <taxon>Brevibacillus</taxon>
    </lineage>
</organism>
<protein>
    <submittedName>
        <fullName evidence="1">Uncharacterized protein</fullName>
    </submittedName>
</protein>
<name>A0A3M8DNY9_9BACL</name>
<keyword evidence="2" id="KW-1185">Reference proteome</keyword>